<evidence type="ECO:0000256" key="1">
    <source>
        <dbReference type="SAM" id="MobiDB-lite"/>
    </source>
</evidence>
<dbReference type="AlphaFoldDB" id="A0A6N6MEM8"/>
<dbReference type="GO" id="GO:0016787">
    <property type="term" value="F:hydrolase activity"/>
    <property type="evidence" value="ECO:0007669"/>
    <property type="project" value="UniProtKB-KW"/>
</dbReference>
<dbReference type="Gene3D" id="3.40.50.1000">
    <property type="entry name" value="HAD superfamily/HAD-like"/>
    <property type="match status" value="1"/>
</dbReference>
<dbReference type="PROSITE" id="PS51257">
    <property type="entry name" value="PROKAR_LIPOPROTEIN"/>
    <property type="match status" value="1"/>
</dbReference>
<feature type="region of interest" description="Disordered" evidence="1">
    <location>
        <begin position="28"/>
        <end position="52"/>
    </location>
</feature>
<comment type="caution">
    <text evidence="3">The sequence shown here is derived from an EMBL/GenBank/DDBJ whole genome shotgun (WGS) entry which is preliminary data.</text>
</comment>
<evidence type="ECO:0000256" key="2">
    <source>
        <dbReference type="SAM" id="SignalP"/>
    </source>
</evidence>
<feature type="signal peptide" evidence="2">
    <location>
        <begin position="1"/>
        <end position="24"/>
    </location>
</feature>
<dbReference type="EMBL" id="WAAT01000044">
    <property type="protein sequence ID" value="KAB1067778.1"/>
    <property type="molecule type" value="Genomic_DNA"/>
</dbReference>
<dbReference type="SUPFAM" id="SSF56784">
    <property type="entry name" value="HAD-like"/>
    <property type="match status" value="1"/>
</dbReference>
<evidence type="ECO:0000313" key="3">
    <source>
        <dbReference type="EMBL" id="KAB1067778.1"/>
    </source>
</evidence>
<dbReference type="PANTHER" id="PTHR43344">
    <property type="entry name" value="PHOSPHOSERINE PHOSPHATASE"/>
    <property type="match status" value="1"/>
</dbReference>
<proteinExistence type="predicted"/>
<sequence length="353" mass="40048">MKTRKTLQLIILAFVLTIVSSCSSKVEKENTVSTEAETPKEVKDPLPSWQEGPTKEAIKSYVTNVTAKGSSNFIPVADRIGTFDNDGTLWSEQPAYFQLFFAISRIKALAPEHPEWKNKQPYKAVLENDMKALMASGEKGLLELVMASHAGMTAKEFEGIVKDWISKDIHPRFKKPFNTLIYQPMLELLDYLRANNFKTYIVSGGGVEFMRPWVQEAYGIPKDQVVGSSIKTEFVMEDGKAKIIRLPELDFIDDKAGKPVGINKFIGKKPVFSAGNSDGDLQMMQYGDSNKYPSFQLYVHHTDGEREWAYDRDSHIGQFDKGLDYATENGWTIIDMKKDWKVIYPFQLNETKN</sequence>
<gene>
    <name evidence="3" type="ORF">F6U93_09245</name>
</gene>
<dbReference type="Pfam" id="PF12710">
    <property type="entry name" value="HAD"/>
    <property type="match status" value="1"/>
</dbReference>
<dbReference type="RefSeq" id="WP_150939085.1">
    <property type="nucleotide sequence ID" value="NZ_WAAT01000044.1"/>
</dbReference>
<keyword evidence="3" id="KW-0378">Hydrolase</keyword>
<protein>
    <submittedName>
        <fullName evidence="3">Haloacid dehalogenase-like hydrolase</fullName>
    </submittedName>
</protein>
<dbReference type="InterPro" id="IPR050582">
    <property type="entry name" value="HAD-like_SerB"/>
</dbReference>
<dbReference type="Proteomes" id="UP000441333">
    <property type="component" value="Unassembled WGS sequence"/>
</dbReference>
<dbReference type="InterPro" id="IPR023214">
    <property type="entry name" value="HAD_sf"/>
</dbReference>
<accession>A0A6N6MEM8</accession>
<keyword evidence="4" id="KW-1185">Reference proteome</keyword>
<feature type="chain" id="PRO_5027073957" evidence="2">
    <location>
        <begin position="25"/>
        <end position="353"/>
    </location>
</feature>
<evidence type="ECO:0000313" key="4">
    <source>
        <dbReference type="Proteomes" id="UP000441333"/>
    </source>
</evidence>
<dbReference type="InterPro" id="IPR036412">
    <property type="entry name" value="HAD-like_sf"/>
</dbReference>
<name>A0A6N6MEM8_9FLAO</name>
<reference evidence="3 4" key="1">
    <citation type="submission" date="2019-09" db="EMBL/GenBank/DDBJ databases">
        <authorList>
            <person name="Cao W.R."/>
        </authorList>
    </citation>
    <scope>NUCLEOTIDE SEQUENCE [LARGE SCALE GENOMIC DNA]</scope>
    <source>
        <strain evidence="3 4">B1N29</strain>
    </source>
</reference>
<dbReference type="CDD" id="cd01427">
    <property type="entry name" value="HAD_like"/>
    <property type="match status" value="1"/>
</dbReference>
<keyword evidence="2" id="KW-0732">Signal</keyword>
<organism evidence="3 4">
    <name type="scientific">Pseudotamlana haliotis</name>
    <dbReference type="NCBI Taxonomy" id="2614804"/>
    <lineage>
        <taxon>Bacteria</taxon>
        <taxon>Pseudomonadati</taxon>
        <taxon>Bacteroidota</taxon>
        <taxon>Flavobacteriia</taxon>
        <taxon>Flavobacteriales</taxon>
        <taxon>Flavobacteriaceae</taxon>
        <taxon>Pseudotamlana</taxon>
    </lineage>
</organism>